<dbReference type="InterPro" id="IPR027417">
    <property type="entry name" value="P-loop_NTPase"/>
</dbReference>
<evidence type="ECO:0000313" key="2">
    <source>
        <dbReference type="Proteomes" id="UP000031004"/>
    </source>
</evidence>
<dbReference type="Gene3D" id="3.40.50.300">
    <property type="entry name" value="P-loop containing nucleotide triphosphate hydrolases"/>
    <property type="match status" value="1"/>
</dbReference>
<reference evidence="1 2" key="1">
    <citation type="submission" date="2014-11" db="EMBL/GenBank/DDBJ databases">
        <title>Mycobacterium setense Manresensis Genome.</title>
        <authorList>
            <person name="Rech G."/>
            <person name="Sumoy L."/>
        </authorList>
    </citation>
    <scope>NUCLEOTIDE SEQUENCE [LARGE SCALE GENOMIC DNA]</scope>
    <source>
        <strain evidence="1 2">Manresensis</strain>
    </source>
</reference>
<name>A0ABR4YTE7_9MYCO</name>
<dbReference type="Proteomes" id="UP000031004">
    <property type="component" value="Unassembled WGS sequence"/>
</dbReference>
<dbReference type="GO" id="GO:0016301">
    <property type="term" value="F:kinase activity"/>
    <property type="evidence" value="ECO:0007669"/>
    <property type="project" value="UniProtKB-KW"/>
</dbReference>
<evidence type="ECO:0000313" key="1">
    <source>
        <dbReference type="EMBL" id="KHO24319.1"/>
    </source>
</evidence>
<accession>A0ABR4YTE7</accession>
<protein>
    <submittedName>
        <fullName evidence="1">Shikimate kinase</fullName>
    </submittedName>
</protein>
<keyword evidence="2" id="KW-1185">Reference proteome</keyword>
<sequence length="178" mass="19490">MSDVIIVSGSPGSGKTTIARKLALRYARAVHLHTDDFWHAIVSGAIPPYLPESDRQNQTVVGVIAAAAFGYAAGGYTTIVDGIVGPWMLHHYRQVSREHPDITVHYVVLRPDRRTALKRAQERTEPGVLTDEQPILALWDQFTDLGPYSPNAIDTTDLDISETVDAVHRAVTAGTYTT</sequence>
<proteinExistence type="predicted"/>
<dbReference type="Pfam" id="PF13671">
    <property type="entry name" value="AAA_33"/>
    <property type="match status" value="1"/>
</dbReference>
<keyword evidence="1" id="KW-0418">Kinase</keyword>
<dbReference type="RefSeq" id="WP_039321302.1">
    <property type="nucleotide sequence ID" value="NZ_JTLZ01000007.1"/>
</dbReference>
<organism evidence="1 2">
    <name type="scientific">Mycolicibacterium setense</name>
    <dbReference type="NCBI Taxonomy" id="431269"/>
    <lineage>
        <taxon>Bacteria</taxon>
        <taxon>Bacillati</taxon>
        <taxon>Actinomycetota</taxon>
        <taxon>Actinomycetes</taxon>
        <taxon>Mycobacteriales</taxon>
        <taxon>Mycobacteriaceae</taxon>
        <taxon>Mycolicibacterium</taxon>
    </lineage>
</organism>
<keyword evidence="1" id="KW-0808">Transferase</keyword>
<gene>
    <name evidence="1" type="ORF">QQ44_14820</name>
</gene>
<dbReference type="EMBL" id="JTLZ01000007">
    <property type="protein sequence ID" value="KHO24319.1"/>
    <property type="molecule type" value="Genomic_DNA"/>
</dbReference>
<comment type="caution">
    <text evidence="1">The sequence shown here is derived from an EMBL/GenBank/DDBJ whole genome shotgun (WGS) entry which is preliminary data.</text>
</comment>
<dbReference type="SUPFAM" id="SSF52540">
    <property type="entry name" value="P-loop containing nucleoside triphosphate hydrolases"/>
    <property type="match status" value="1"/>
</dbReference>